<dbReference type="Pfam" id="PF00561">
    <property type="entry name" value="Abhydrolase_1"/>
    <property type="match status" value="1"/>
</dbReference>
<accession>A0A1F8BNN8</accession>
<evidence type="ECO:0000259" key="2">
    <source>
        <dbReference type="Pfam" id="PF00561"/>
    </source>
</evidence>
<dbReference type="InterPro" id="IPR029058">
    <property type="entry name" value="AB_hydrolase_fold"/>
</dbReference>
<feature type="domain" description="AB hydrolase-1" evidence="2">
    <location>
        <begin position="87"/>
        <end position="254"/>
    </location>
</feature>
<evidence type="ECO:0000313" key="3">
    <source>
        <dbReference type="EMBL" id="OGM64975.1"/>
    </source>
</evidence>
<sequence length="394" mass="44536">MEQTEFAETDTQVSANIRIIGEPPRDTSLEPVEERSVLMDYLRSIPGILRKNKEQIVQQKAAETEFTQSFERSFPDTELQEAVVPHAIVFLHGQGRNAEMWRLWIKELRNLNPNMHIRMVAISLPKFDQKIPEDPDVVENIFKAGEWWVGTGNLDMVREEGEVVRGIDINSRVPVHEKRPNKLVGQDVNMENVAEFVFDELKKMGINGPVTVVGHSLGGLVGAVLASNHPDKVANLITISSPYKANDRDYPIAFSKVIKVVRKLSDTPQSAIRQAREVFAFLLDKDIDEQNMVSFVLENTPKSFASLVDRIREIDWESVLSRIPDSVRTVCYFKKNDAVVRAMGYQASTSLQNATLVYDPVGGHNMVEPIILRRMVASIENSYVKKEPPVIETD</sequence>
<dbReference type="STRING" id="1802521.A2893_04955"/>
<dbReference type="Gene3D" id="3.40.50.1820">
    <property type="entry name" value="alpha/beta hydrolase"/>
    <property type="match status" value="1"/>
</dbReference>
<dbReference type="Proteomes" id="UP000176725">
    <property type="component" value="Unassembled WGS sequence"/>
</dbReference>
<comment type="caution">
    <text evidence="3">The sequence shown here is derived from an EMBL/GenBank/DDBJ whole genome shotgun (WGS) entry which is preliminary data.</text>
</comment>
<organism evidence="3 4">
    <name type="scientific">Candidatus Woesebacteria bacterium RIFCSPLOWO2_01_FULL_39_25</name>
    <dbReference type="NCBI Taxonomy" id="1802521"/>
    <lineage>
        <taxon>Bacteria</taxon>
        <taxon>Candidatus Woeseibacteriota</taxon>
    </lineage>
</organism>
<gene>
    <name evidence="3" type="ORF">A2893_04955</name>
</gene>
<keyword evidence="1" id="KW-0378">Hydrolase</keyword>
<dbReference type="PANTHER" id="PTHR46118">
    <property type="entry name" value="PROTEIN ABHD11"/>
    <property type="match status" value="1"/>
</dbReference>
<dbReference type="GO" id="GO:0016787">
    <property type="term" value="F:hydrolase activity"/>
    <property type="evidence" value="ECO:0007669"/>
    <property type="project" value="UniProtKB-KW"/>
</dbReference>
<dbReference type="PANTHER" id="PTHR46118:SF4">
    <property type="entry name" value="PROTEIN ABHD11"/>
    <property type="match status" value="1"/>
</dbReference>
<protein>
    <recommendedName>
        <fullName evidence="2">AB hydrolase-1 domain-containing protein</fullName>
    </recommendedName>
</protein>
<proteinExistence type="predicted"/>
<dbReference type="AlphaFoldDB" id="A0A1F8BNN8"/>
<dbReference type="SUPFAM" id="SSF53474">
    <property type="entry name" value="alpha/beta-Hydrolases"/>
    <property type="match status" value="1"/>
</dbReference>
<reference evidence="3 4" key="1">
    <citation type="journal article" date="2016" name="Nat. Commun.">
        <title>Thousands of microbial genomes shed light on interconnected biogeochemical processes in an aquifer system.</title>
        <authorList>
            <person name="Anantharaman K."/>
            <person name="Brown C.T."/>
            <person name="Hug L.A."/>
            <person name="Sharon I."/>
            <person name="Castelle C.J."/>
            <person name="Probst A.J."/>
            <person name="Thomas B.C."/>
            <person name="Singh A."/>
            <person name="Wilkins M.J."/>
            <person name="Karaoz U."/>
            <person name="Brodie E.L."/>
            <person name="Williams K.H."/>
            <person name="Hubbard S.S."/>
            <person name="Banfield J.F."/>
        </authorList>
    </citation>
    <scope>NUCLEOTIDE SEQUENCE [LARGE SCALE GENOMIC DNA]</scope>
</reference>
<evidence type="ECO:0000313" key="4">
    <source>
        <dbReference type="Proteomes" id="UP000176725"/>
    </source>
</evidence>
<dbReference type="EMBL" id="MGHH01000007">
    <property type="protein sequence ID" value="OGM64975.1"/>
    <property type="molecule type" value="Genomic_DNA"/>
</dbReference>
<evidence type="ECO:0000256" key="1">
    <source>
        <dbReference type="ARBA" id="ARBA00022801"/>
    </source>
</evidence>
<name>A0A1F8BNN8_9BACT</name>
<dbReference type="InterPro" id="IPR000073">
    <property type="entry name" value="AB_hydrolase_1"/>
</dbReference>